<dbReference type="SUPFAM" id="SSF141571">
    <property type="entry name" value="Pentapeptide repeat-like"/>
    <property type="match status" value="1"/>
</dbReference>
<proteinExistence type="predicted"/>
<name>A0ABU2BR32_9ACTN</name>
<dbReference type="InterPro" id="IPR001646">
    <property type="entry name" value="5peptide_repeat"/>
</dbReference>
<dbReference type="EMBL" id="JAVDYG010000001">
    <property type="protein sequence ID" value="MDR7361077.1"/>
    <property type="molecule type" value="Genomic_DNA"/>
</dbReference>
<comment type="caution">
    <text evidence="1">The sequence shown here is derived from an EMBL/GenBank/DDBJ whole genome shotgun (WGS) entry which is preliminary data.</text>
</comment>
<gene>
    <name evidence="1" type="ORF">J2S63_000630</name>
</gene>
<accession>A0ABU2BR32</accession>
<dbReference type="Proteomes" id="UP001183648">
    <property type="component" value="Unassembled WGS sequence"/>
</dbReference>
<dbReference type="Gene3D" id="2.160.20.80">
    <property type="entry name" value="E3 ubiquitin-protein ligase SopA"/>
    <property type="match status" value="1"/>
</dbReference>
<dbReference type="Pfam" id="PF00805">
    <property type="entry name" value="Pentapeptide"/>
    <property type="match status" value="1"/>
</dbReference>
<sequence>MVFAEDEEVAGRAFRDEDWYAESLGRVTFRDCTFTDVDLTECTTDGTTFTGCTFSSSRLNASTHTASSSAGCDFRRTRLFGETRLDLAAAVLLAEAHGARVET</sequence>
<evidence type="ECO:0000313" key="2">
    <source>
        <dbReference type="Proteomes" id="UP001183648"/>
    </source>
</evidence>
<keyword evidence="2" id="KW-1185">Reference proteome</keyword>
<organism evidence="1 2">
    <name type="scientific">Nocardioides marmoribigeumensis</name>
    <dbReference type="NCBI Taxonomy" id="433649"/>
    <lineage>
        <taxon>Bacteria</taxon>
        <taxon>Bacillati</taxon>
        <taxon>Actinomycetota</taxon>
        <taxon>Actinomycetes</taxon>
        <taxon>Propionibacteriales</taxon>
        <taxon>Nocardioidaceae</taxon>
        <taxon>Nocardioides</taxon>
    </lineage>
</organism>
<protein>
    <submittedName>
        <fullName evidence="1">Uncharacterized protein YjbI with pentapeptide repeats</fullName>
    </submittedName>
</protein>
<reference evidence="1 2" key="1">
    <citation type="submission" date="2023-07" db="EMBL/GenBank/DDBJ databases">
        <title>Sequencing the genomes of 1000 actinobacteria strains.</title>
        <authorList>
            <person name="Klenk H.-P."/>
        </authorList>
    </citation>
    <scope>NUCLEOTIDE SEQUENCE [LARGE SCALE GENOMIC DNA]</scope>
    <source>
        <strain evidence="1 2">DSM 19426</strain>
    </source>
</reference>
<evidence type="ECO:0000313" key="1">
    <source>
        <dbReference type="EMBL" id="MDR7361077.1"/>
    </source>
</evidence>
<dbReference type="RefSeq" id="WP_310298513.1">
    <property type="nucleotide sequence ID" value="NZ_BAAAPS010000002.1"/>
</dbReference>